<organism evidence="7 8">
    <name type="scientific">Odoribacter splanchnicus</name>
    <dbReference type="NCBI Taxonomy" id="28118"/>
    <lineage>
        <taxon>Bacteria</taxon>
        <taxon>Pseudomonadati</taxon>
        <taxon>Bacteroidota</taxon>
        <taxon>Bacteroidia</taxon>
        <taxon>Bacteroidales</taxon>
        <taxon>Odoribacteraceae</taxon>
        <taxon>Odoribacter</taxon>
    </lineage>
</organism>
<gene>
    <name evidence="7" type="ORF">PN645_05755</name>
</gene>
<evidence type="ECO:0000256" key="1">
    <source>
        <dbReference type="ARBA" id="ARBA00010641"/>
    </source>
</evidence>
<feature type="domain" description="RNA polymerase sigma-70 region 2" evidence="5">
    <location>
        <begin position="21"/>
        <end position="89"/>
    </location>
</feature>
<dbReference type="GO" id="GO:0006352">
    <property type="term" value="P:DNA-templated transcription initiation"/>
    <property type="evidence" value="ECO:0007669"/>
    <property type="project" value="InterPro"/>
</dbReference>
<dbReference type="InterPro" id="IPR013325">
    <property type="entry name" value="RNA_pol_sigma_r2"/>
</dbReference>
<dbReference type="Pfam" id="PF08281">
    <property type="entry name" value="Sigma70_r4_2"/>
    <property type="match status" value="1"/>
</dbReference>
<name>A0AAW6FGH3_9BACT</name>
<dbReference type="InterPro" id="IPR039425">
    <property type="entry name" value="RNA_pol_sigma-70-like"/>
</dbReference>
<feature type="domain" description="RNA polymerase sigma factor 70 region 4 type 2" evidence="6">
    <location>
        <begin position="120"/>
        <end position="167"/>
    </location>
</feature>
<accession>A0AAW6FGH3</accession>
<evidence type="ECO:0000259" key="6">
    <source>
        <dbReference type="Pfam" id="PF08281"/>
    </source>
</evidence>
<keyword evidence="4" id="KW-0804">Transcription</keyword>
<dbReference type="Gene3D" id="1.10.10.10">
    <property type="entry name" value="Winged helix-like DNA-binding domain superfamily/Winged helix DNA-binding domain"/>
    <property type="match status" value="1"/>
</dbReference>
<dbReference type="InterPro" id="IPR036388">
    <property type="entry name" value="WH-like_DNA-bd_sf"/>
</dbReference>
<evidence type="ECO:0000313" key="8">
    <source>
        <dbReference type="Proteomes" id="UP001212263"/>
    </source>
</evidence>
<evidence type="ECO:0000256" key="4">
    <source>
        <dbReference type="ARBA" id="ARBA00023163"/>
    </source>
</evidence>
<proteinExistence type="inferred from homology"/>
<dbReference type="CDD" id="cd06171">
    <property type="entry name" value="Sigma70_r4"/>
    <property type="match status" value="1"/>
</dbReference>
<dbReference type="NCBIfam" id="TIGR02937">
    <property type="entry name" value="sigma70-ECF"/>
    <property type="match status" value="1"/>
</dbReference>
<evidence type="ECO:0000259" key="5">
    <source>
        <dbReference type="Pfam" id="PF04542"/>
    </source>
</evidence>
<dbReference type="InterPro" id="IPR007627">
    <property type="entry name" value="RNA_pol_sigma70_r2"/>
</dbReference>
<dbReference type="PANTHER" id="PTHR43133:SF46">
    <property type="entry name" value="RNA POLYMERASE SIGMA-70 FACTOR ECF SUBFAMILY"/>
    <property type="match status" value="1"/>
</dbReference>
<comment type="caution">
    <text evidence="7">The sequence shown here is derived from an EMBL/GenBank/DDBJ whole genome shotgun (WGS) entry which is preliminary data.</text>
</comment>
<dbReference type="InterPro" id="IPR013249">
    <property type="entry name" value="RNA_pol_sigma70_r4_t2"/>
</dbReference>
<evidence type="ECO:0000256" key="2">
    <source>
        <dbReference type="ARBA" id="ARBA00023015"/>
    </source>
</evidence>
<dbReference type="EMBL" id="JAQMRD010000005">
    <property type="protein sequence ID" value="MDB9222510.1"/>
    <property type="molecule type" value="Genomic_DNA"/>
</dbReference>
<dbReference type="PANTHER" id="PTHR43133">
    <property type="entry name" value="RNA POLYMERASE ECF-TYPE SIGMA FACTO"/>
    <property type="match status" value="1"/>
</dbReference>
<sequence>MKIREENHRRRKVGTLTIDDLYDCYYNELVLWADTILNDMDMAEDLVQDLFVALWEKGIDRQLESKGVRAYLYTAVRNKAVRALKGERKTVDLPDIADMLMVWEDVDMSRQQLLELVIGELEKLPPRSREVLECIHLKNMKYAEVAEALGISVATVKTLLVRSLKTLRKSLPDSAYLFYVLCFRKESCRF</sequence>
<dbReference type="SUPFAM" id="SSF88946">
    <property type="entry name" value="Sigma2 domain of RNA polymerase sigma factors"/>
    <property type="match status" value="1"/>
</dbReference>
<keyword evidence="2" id="KW-0805">Transcription regulation</keyword>
<dbReference type="RefSeq" id="WP_272055081.1">
    <property type="nucleotide sequence ID" value="NZ_JAQMRB010000039.1"/>
</dbReference>
<dbReference type="Gene3D" id="1.10.1740.10">
    <property type="match status" value="1"/>
</dbReference>
<dbReference type="AlphaFoldDB" id="A0AAW6FGH3"/>
<dbReference type="SUPFAM" id="SSF88659">
    <property type="entry name" value="Sigma3 and sigma4 domains of RNA polymerase sigma factors"/>
    <property type="match status" value="1"/>
</dbReference>
<comment type="similarity">
    <text evidence="1">Belongs to the sigma-70 factor family. ECF subfamily.</text>
</comment>
<protein>
    <submittedName>
        <fullName evidence="7">Sigma-70 family RNA polymerase sigma factor</fullName>
    </submittedName>
</protein>
<dbReference type="Proteomes" id="UP001212263">
    <property type="component" value="Unassembled WGS sequence"/>
</dbReference>
<evidence type="ECO:0000313" key="7">
    <source>
        <dbReference type="EMBL" id="MDB9222510.1"/>
    </source>
</evidence>
<dbReference type="GO" id="GO:0016987">
    <property type="term" value="F:sigma factor activity"/>
    <property type="evidence" value="ECO:0007669"/>
    <property type="project" value="UniProtKB-KW"/>
</dbReference>
<reference evidence="7" key="1">
    <citation type="submission" date="2023-01" db="EMBL/GenBank/DDBJ databases">
        <title>Human gut microbiome strain richness.</title>
        <authorList>
            <person name="Chen-Liaw A."/>
        </authorList>
    </citation>
    <scope>NUCLEOTIDE SEQUENCE</scope>
    <source>
        <strain evidence="7">RTP21484st1_B7_RTP21484_190118</strain>
    </source>
</reference>
<dbReference type="Pfam" id="PF04542">
    <property type="entry name" value="Sigma70_r2"/>
    <property type="match status" value="1"/>
</dbReference>
<dbReference type="InterPro" id="IPR013324">
    <property type="entry name" value="RNA_pol_sigma_r3/r4-like"/>
</dbReference>
<evidence type="ECO:0000256" key="3">
    <source>
        <dbReference type="ARBA" id="ARBA00023082"/>
    </source>
</evidence>
<dbReference type="InterPro" id="IPR014284">
    <property type="entry name" value="RNA_pol_sigma-70_dom"/>
</dbReference>
<keyword evidence="3" id="KW-0731">Sigma factor</keyword>
<dbReference type="GO" id="GO:0003677">
    <property type="term" value="F:DNA binding"/>
    <property type="evidence" value="ECO:0007669"/>
    <property type="project" value="InterPro"/>
</dbReference>